<evidence type="ECO:0000256" key="5">
    <source>
        <dbReference type="ARBA" id="ARBA00023014"/>
    </source>
</evidence>
<evidence type="ECO:0000256" key="4">
    <source>
        <dbReference type="ARBA" id="ARBA00023004"/>
    </source>
</evidence>
<dbReference type="SFLD" id="SFLDS00029">
    <property type="entry name" value="Radical_SAM"/>
    <property type="match status" value="1"/>
</dbReference>
<keyword evidence="9" id="KW-1185">Reference proteome</keyword>
<feature type="domain" description="Radical SAM core" evidence="7">
    <location>
        <begin position="76"/>
        <end position="182"/>
    </location>
</feature>
<keyword evidence="4" id="KW-0408">Iron</keyword>
<dbReference type="SFLD" id="SFLDG01067">
    <property type="entry name" value="SPASM/twitch_domain_containing"/>
    <property type="match status" value="1"/>
</dbReference>
<dbReference type="InterPro" id="IPR007197">
    <property type="entry name" value="rSAM"/>
</dbReference>
<evidence type="ECO:0000256" key="3">
    <source>
        <dbReference type="ARBA" id="ARBA00022723"/>
    </source>
</evidence>
<accession>A0ABU9YVU9</accession>
<dbReference type="PANTHER" id="PTHR43273:SF3">
    <property type="entry name" value="ANAEROBIC SULFATASE-MATURATING ENZYME HOMOLOG ASLB-RELATED"/>
    <property type="match status" value="1"/>
</dbReference>
<dbReference type="PANTHER" id="PTHR43273">
    <property type="entry name" value="ANAEROBIC SULFATASE-MATURATING ENZYME HOMOLOG ASLB-RELATED"/>
    <property type="match status" value="1"/>
</dbReference>
<dbReference type="Pfam" id="PF04055">
    <property type="entry name" value="Radical_SAM"/>
    <property type="match status" value="1"/>
</dbReference>
<evidence type="ECO:0000256" key="6">
    <source>
        <dbReference type="ARBA" id="ARBA00023601"/>
    </source>
</evidence>
<dbReference type="SUPFAM" id="SSF102114">
    <property type="entry name" value="Radical SAM enzymes"/>
    <property type="match status" value="1"/>
</dbReference>
<evidence type="ECO:0000313" key="9">
    <source>
        <dbReference type="Proteomes" id="UP001410394"/>
    </source>
</evidence>
<dbReference type="InterPro" id="IPR023867">
    <property type="entry name" value="Sulphatase_maturase_rSAM"/>
</dbReference>
<organism evidence="8 9">
    <name type="scientific">Uliginosibacterium sediminicola</name>
    <dbReference type="NCBI Taxonomy" id="2024550"/>
    <lineage>
        <taxon>Bacteria</taxon>
        <taxon>Pseudomonadati</taxon>
        <taxon>Pseudomonadota</taxon>
        <taxon>Betaproteobacteria</taxon>
        <taxon>Rhodocyclales</taxon>
        <taxon>Zoogloeaceae</taxon>
        <taxon>Uliginosibacterium</taxon>
    </lineage>
</organism>
<evidence type="ECO:0000256" key="1">
    <source>
        <dbReference type="ARBA" id="ARBA00001966"/>
    </source>
</evidence>
<proteinExistence type="inferred from homology"/>
<name>A0ABU9YVU9_9RHOO</name>
<comment type="cofactor">
    <cofactor evidence="1">
        <name>[4Fe-4S] cluster</name>
        <dbReference type="ChEBI" id="CHEBI:49883"/>
    </cofactor>
</comment>
<keyword evidence="3" id="KW-0479">Metal-binding</keyword>
<sequence length="466" mass="51190">MFDLHLLGEDESVRVARYDPHASTLVWSDTGAPVDLEPVGMGYSANRSQIELASMLHPTRPGRKAAKVRNLGIQLGLKCNQACSYCIQGETDHTIDGHPDDVPVLLAKIENNLDLGDGEGVTITFRGGEPFLYAKTLIPLATEIRKRYPRADLSTISNASLFTPELVDWIEAVDLAVTISHDGPGTLAARGADPLEDPTLRAVLRDAFIRRGRRMSVNVVLSAENNSIADVRDYLRAKLDLPEGAPLLVSTEGFATTFSTAYAGAADLSRAAQRQWSENVNRLFFDMATGRSMDLAHARERIGGFFETLAKAIPSVVMQQGCNQDRDDHLVVDTKGHVITCHNVSARDAGHHLGDLDNLPGVVVDTVTHWIHKHNCLTCPVLRFCKGGCHIVKREDQAGFCDDRFQAFMPYLAAALFYLTGRILTEIRGLQIRREGITSLTVIKPDTMTKGPAQRRKVIPIRHVSG</sequence>
<evidence type="ECO:0000256" key="2">
    <source>
        <dbReference type="ARBA" id="ARBA00022691"/>
    </source>
</evidence>
<evidence type="ECO:0000259" key="7">
    <source>
        <dbReference type="Pfam" id="PF04055"/>
    </source>
</evidence>
<dbReference type="CDD" id="cd01335">
    <property type="entry name" value="Radical_SAM"/>
    <property type="match status" value="1"/>
</dbReference>
<dbReference type="InterPro" id="IPR023885">
    <property type="entry name" value="4Fe4S-binding_SPASM_dom"/>
</dbReference>
<evidence type="ECO:0000313" key="8">
    <source>
        <dbReference type="EMBL" id="MEN3067833.1"/>
    </source>
</evidence>
<dbReference type="NCBIfam" id="TIGR04085">
    <property type="entry name" value="rSAM_more_4Fe4S"/>
    <property type="match status" value="1"/>
</dbReference>
<comment type="caution">
    <text evidence="8">The sequence shown here is derived from an EMBL/GenBank/DDBJ whole genome shotgun (WGS) entry which is preliminary data.</text>
</comment>
<comment type="similarity">
    <text evidence="6">Belongs to the radical SAM superfamily. Anaerobic sulfatase-maturating enzyme family.</text>
</comment>
<dbReference type="InterPro" id="IPR058240">
    <property type="entry name" value="rSAM_sf"/>
</dbReference>
<dbReference type="RefSeq" id="WP_345918597.1">
    <property type="nucleotide sequence ID" value="NZ_JBDIVE010000002.1"/>
</dbReference>
<gene>
    <name evidence="8" type="ORF">ABDB84_05025</name>
</gene>
<protein>
    <submittedName>
        <fullName evidence="8">SPASM domain-containing protein</fullName>
    </submittedName>
</protein>
<keyword evidence="2" id="KW-0949">S-adenosyl-L-methionine</keyword>
<dbReference type="Proteomes" id="UP001410394">
    <property type="component" value="Unassembled WGS sequence"/>
</dbReference>
<dbReference type="InterPro" id="IPR013785">
    <property type="entry name" value="Aldolase_TIM"/>
</dbReference>
<dbReference type="Gene3D" id="3.20.20.70">
    <property type="entry name" value="Aldolase class I"/>
    <property type="match status" value="1"/>
</dbReference>
<keyword evidence="5" id="KW-0411">Iron-sulfur</keyword>
<reference evidence="8 9" key="1">
    <citation type="journal article" date="2018" name="Int. J. Syst. Evol. Microbiol.">
        <title>Uliginosibacterium sediminicola sp. nov., isolated from freshwater sediment.</title>
        <authorList>
            <person name="Hwang W.M."/>
            <person name="Kim S.M."/>
            <person name="Kang K."/>
            <person name="Ahn T.Y."/>
        </authorList>
    </citation>
    <scope>NUCLEOTIDE SEQUENCE [LARGE SCALE GENOMIC DNA]</scope>
    <source>
        <strain evidence="8 9">M1-21</strain>
    </source>
</reference>
<dbReference type="EMBL" id="JBDIVE010000002">
    <property type="protein sequence ID" value="MEN3067833.1"/>
    <property type="molecule type" value="Genomic_DNA"/>
</dbReference>